<dbReference type="InterPro" id="IPR048936">
    <property type="entry name" value="MvdD-like_ATPgrasp"/>
</dbReference>
<evidence type="ECO:0000259" key="1">
    <source>
        <dbReference type="Pfam" id="PF21068"/>
    </source>
</evidence>
<dbReference type="Pfam" id="PF21068">
    <property type="entry name" value="ATPgraspMvdD"/>
    <property type="match status" value="1"/>
</dbReference>
<dbReference type="InterPro" id="IPR026449">
    <property type="entry name" value="GRASP_SAV_5884"/>
</dbReference>
<accession>A0ABY4KYE3</accession>
<dbReference type="Gene3D" id="3.30.470.20">
    <property type="entry name" value="ATP-grasp fold, B domain"/>
    <property type="match status" value="1"/>
</dbReference>
<evidence type="ECO:0000313" key="3">
    <source>
        <dbReference type="Proteomes" id="UP000832041"/>
    </source>
</evidence>
<dbReference type="PANTHER" id="PTHR21621:SF0">
    <property type="entry name" value="BETA-CITRYLGLUTAMATE SYNTHASE B-RELATED"/>
    <property type="match status" value="1"/>
</dbReference>
<dbReference type="SUPFAM" id="SSF56059">
    <property type="entry name" value="Glutathione synthetase ATP-binding domain-like"/>
    <property type="match status" value="1"/>
</dbReference>
<organism evidence="2 3">
    <name type="scientific">Thermobifida alba</name>
    <name type="common">Thermomonospora alba</name>
    <dbReference type="NCBI Taxonomy" id="53522"/>
    <lineage>
        <taxon>Bacteria</taxon>
        <taxon>Bacillati</taxon>
        <taxon>Actinomycetota</taxon>
        <taxon>Actinomycetes</taxon>
        <taxon>Streptosporangiales</taxon>
        <taxon>Nocardiopsidaceae</taxon>
        <taxon>Thermobifida</taxon>
    </lineage>
</organism>
<dbReference type="Proteomes" id="UP000832041">
    <property type="component" value="Chromosome"/>
</dbReference>
<protein>
    <submittedName>
        <fullName evidence="2">ATP-grasp ribosomal peptide maturase</fullName>
    </submittedName>
</protein>
<evidence type="ECO:0000313" key="2">
    <source>
        <dbReference type="EMBL" id="UPT20445.1"/>
    </source>
</evidence>
<name>A0ABY4KYE3_THEAE</name>
<sequence>MTVLILTNTHDPTADDVIMRLRDRGTPVFRLDPADFPQRAVLHSEISADGWLGTLATEHRTLDLSTVTGVWYRRPRRFLLPEQMSRAERGWAADEARRGFGGIINTLPGWLNPPAAIGRAEYKPYQLHQAVRAGLAVPRTLVTSDPEQARAWCAQVGDVVYKPLGAATWSEDGSHYAVYTTPLSPDEWGDPAIGRTAHLFQRRLDKQYEVRLTMVDDQAFPAAIHAHSDRSRTDWRTDYKALTYSIPPVPRRVLAGACTLLRLLDLRYAALDFVVEQGQWWFLEANPNGQYGWIQHQTGQQIGDAIADALTRKEPNVHNDH</sequence>
<dbReference type="PANTHER" id="PTHR21621">
    <property type="entry name" value="RIBOSOMAL PROTEIN S6 MODIFICATION PROTEIN"/>
    <property type="match status" value="1"/>
</dbReference>
<proteinExistence type="predicted"/>
<gene>
    <name evidence="2" type="primary">tgmB</name>
    <name evidence="2" type="ORF">FOF52_05240</name>
</gene>
<dbReference type="EMBL" id="CP051627">
    <property type="protein sequence ID" value="UPT20445.1"/>
    <property type="molecule type" value="Genomic_DNA"/>
</dbReference>
<dbReference type="RefSeq" id="WP_248592700.1">
    <property type="nucleotide sequence ID" value="NZ_BAABEB010000012.1"/>
</dbReference>
<dbReference type="NCBIfam" id="TIGR04187">
    <property type="entry name" value="GRASP_SAV_5884"/>
    <property type="match status" value="1"/>
</dbReference>
<feature type="domain" description="MvdD-like pre-ATP grasp" evidence="1">
    <location>
        <begin position="2"/>
        <end position="115"/>
    </location>
</feature>
<reference evidence="2 3" key="1">
    <citation type="submission" date="2020-04" db="EMBL/GenBank/DDBJ databases">
        <title>Thermobifida alba genome sequencing and assembly.</title>
        <authorList>
            <person name="Luzics S."/>
            <person name="Horvath B."/>
            <person name="Nagy I."/>
            <person name="Toth A."/>
            <person name="Nagy I."/>
            <person name="Kukolya J."/>
        </authorList>
    </citation>
    <scope>NUCLEOTIDE SEQUENCE [LARGE SCALE GENOMIC DNA]</scope>
    <source>
        <strain evidence="2 3">DSM 43795</strain>
    </source>
</reference>
<keyword evidence="3" id="KW-1185">Reference proteome</keyword>